<gene>
    <name evidence="16" type="ORF">GCM10010989_11400</name>
</gene>
<dbReference type="GO" id="GO:0009279">
    <property type="term" value="C:cell outer membrane"/>
    <property type="evidence" value="ECO:0007669"/>
    <property type="project" value="UniProtKB-SubCell"/>
</dbReference>
<keyword evidence="10 11" id="KW-0998">Cell outer membrane</keyword>
<feature type="domain" description="TonB-dependent receptor plug" evidence="15">
    <location>
        <begin position="57"/>
        <end position="163"/>
    </location>
</feature>
<proteinExistence type="inferred from homology"/>
<keyword evidence="3 11" id="KW-1134">Transmembrane beta strand</keyword>
<sequence length="742" mass="79751">MNLENSMGSVRAAKGLLLGTTLLWTMPALAQDTDQQAAGPLETNAIVVTAQRRAQRLEEVPLAITAQTGAQLSEAGVDDIRDLGNVVPGLTFTTQGAFAAPTIRGVQSTVAIAGADSPVAIYVDGVYQPNQLANVFELADIERLEVLKGPQGTLFGRNATAGAVVIHTKKPSFTTTGSIEVSEGLYFGGSSKTSTDTTVKGFVSTPLIPDVVAASLSGFYEYIDGYLTDDRTGNRTGRVDKWNLGLKFLIQPADNLEFLVSGSMSDRTDFAAMATQPLDGNSNSQFYPDAVVPTEPWHVATELERGGNPTRTKHKALSLKGTLDLDEVGTLTSITAWQDIKARITVDIDAAYSPQCTAVFACIIYDEDYPEETFQQELSFASEQFGAFSFVAGAFYYRDSHFMGNGIQPLLRADGSVDPSETYAVEFDATIKTRAWAAFGEVNLDVSDRLHLIGGLRYSREKRFGIGDAVPYFPTTGAVISDSWTPRLSVRYDVAPDWNVYATYSKGFKSAVLDTTGQSNNFAAPETITSYEVGAKGNFDAFSFSLAAFYYDYTDLQVQFFDGSATILANAADATIYGLDGEFTVQLSDSFSLRAVGSWLPEAKYDTFENGVAFALPNTPGGMSQVVLDASGERLLKAAKFAGSLALSYEGTLGSGEMDGNLTVAHSSAYSFDLLGRVRTGPYTTVNAQLGYRPGGGPLRLAIYGKNITNEAYFTSALLGNQADAPVYAPPRQLGVRLQYDF</sequence>
<keyword evidence="4" id="KW-0410">Iron transport</keyword>
<dbReference type="InterPro" id="IPR036942">
    <property type="entry name" value="Beta-barrel_TonB_sf"/>
</dbReference>
<dbReference type="SUPFAM" id="SSF56935">
    <property type="entry name" value="Porins"/>
    <property type="match status" value="1"/>
</dbReference>
<dbReference type="InterPro" id="IPR012910">
    <property type="entry name" value="Plug_dom"/>
</dbReference>
<evidence type="ECO:0000256" key="13">
    <source>
        <dbReference type="SAM" id="SignalP"/>
    </source>
</evidence>
<evidence type="ECO:0000256" key="11">
    <source>
        <dbReference type="PROSITE-ProRule" id="PRU01360"/>
    </source>
</evidence>
<evidence type="ECO:0000256" key="8">
    <source>
        <dbReference type="ARBA" id="ARBA00023077"/>
    </source>
</evidence>
<dbReference type="Pfam" id="PF07715">
    <property type="entry name" value="Plug"/>
    <property type="match status" value="1"/>
</dbReference>
<evidence type="ECO:0000256" key="7">
    <source>
        <dbReference type="ARBA" id="ARBA00023065"/>
    </source>
</evidence>
<dbReference type="PROSITE" id="PS52016">
    <property type="entry name" value="TONB_DEPENDENT_REC_3"/>
    <property type="match status" value="1"/>
</dbReference>
<comment type="caution">
    <text evidence="16">The sequence shown here is derived from an EMBL/GenBank/DDBJ whole genome shotgun (WGS) entry which is preliminary data.</text>
</comment>
<keyword evidence="6" id="KW-0408">Iron</keyword>
<keyword evidence="2 11" id="KW-0813">Transport</keyword>
<name>A0A916YBP3_9SPHN</name>
<comment type="similarity">
    <text evidence="11 12">Belongs to the TonB-dependent receptor family.</text>
</comment>
<dbReference type="PANTHER" id="PTHR32552:SF81">
    <property type="entry name" value="TONB-DEPENDENT OUTER MEMBRANE RECEPTOR"/>
    <property type="match status" value="1"/>
</dbReference>
<evidence type="ECO:0000313" key="17">
    <source>
        <dbReference type="Proteomes" id="UP000598997"/>
    </source>
</evidence>
<accession>A0A916YBP3</accession>
<keyword evidence="17" id="KW-1185">Reference proteome</keyword>
<evidence type="ECO:0000256" key="2">
    <source>
        <dbReference type="ARBA" id="ARBA00022448"/>
    </source>
</evidence>
<evidence type="ECO:0000256" key="6">
    <source>
        <dbReference type="ARBA" id="ARBA00023004"/>
    </source>
</evidence>
<dbReference type="PANTHER" id="PTHR32552">
    <property type="entry name" value="FERRICHROME IRON RECEPTOR-RELATED"/>
    <property type="match status" value="1"/>
</dbReference>
<evidence type="ECO:0000256" key="4">
    <source>
        <dbReference type="ARBA" id="ARBA00022496"/>
    </source>
</evidence>
<keyword evidence="8 12" id="KW-0798">TonB box</keyword>
<evidence type="ECO:0000259" key="15">
    <source>
        <dbReference type="Pfam" id="PF07715"/>
    </source>
</evidence>
<evidence type="ECO:0000256" key="10">
    <source>
        <dbReference type="ARBA" id="ARBA00023237"/>
    </source>
</evidence>
<feature type="signal peptide" evidence="13">
    <location>
        <begin position="1"/>
        <end position="30"/>
    </location>
</feature>
<dbReference type="InterPro" id="IPR000531">
    <property type="entry name" value="Beta-barrel_TonB"/>
</dbReference>
<dbReference type="GO" id="GO:0006826">
    <property type="term" value="P:iron ion transport"/>
    <property type="evidence" value="ECO:0007669"/>
    <property type="project" value="UniProtKB-KW"/>
</dbReference>
<keyword evidence="9 11" id="KW-0472">Membrane</keyword>
<dbReference type="OrthoDB" id="9760333at2"/>
<comment type="subcellular location">
    <subcellularLocation>
        <location evidence="1 11">Cell outer membrane</location>
        <topology evidence="1 11">Multi-pass membrane protein</topology>
    </subcellularLocation>
</comment>
<evidence type="ECO:0000256" key="1">
    <source>
        <dbReference type="ARBA" id="ARBA00004571"/>
    </source>
</evidence>
<keyword evidence="13" id="KW-0732">Signal</keyword>
<evidence type="ECO:0000259" key="14">
    <source>
        <dbReference type="Pfam" id="PF00593"/>
    </source>
</evidence>
<keyword evidence="7" id="KW-0406">Ion transport</keyword>
<evidence type="ECO:0000256" key="9">
    <source>
        <dbReference type="ARBA" id="ARBA00023136"/>
    </source>
</evidence>
<dbReference type="Proteomes" id="UP000598997">
    <property type="component" value="Unassembled WGS sequence"/>
</dbReference>
<organism evidence="16 17">
    <name type="scientific">Croceicoccus pelagius</name>
    <dbReference type="NCBI Taxonomy" id="1703341"/>
    <lineage>
        <taxon>Bacteria</taxon>
        <taxon>Pseudomonadati</taxon>
        <taxon>Pseudomonadota</taxon>
        <taxon>Alphaproteobacteria</taxon>
        <taxon>Sphingomonadales</taxon>
        <taxon>Erythrobacteraceae</taxon>
        <taxon>Croceicoccus</taxon>
    </lineage>
</organism>
<evidence type="ECO:0000313" key="16">
    <source>
        <dbReference type="EMBL" id="GGD39046.1"/>
    </source>
</evidence>
<feature type="chain" id="PRO_5037778568" evidence="13">
    <location>
        <begin position="31"/>
        <end position="742"/>
    </location>
</feature>
<reference evidence="16 17" key="1">
    <citation type="journal article" date="2014" name="Int. J. Syst. Evol. Microbiol.">
        <title>Complete genome sequence of Corynebacterium casei LMG S-19264T (=DSM 44701T), isolated from a smear-ripened cheese.</title>
        <authorList>
            <consortium name="US DOE Joint Genome Institute (JGI-PGF)"/>
            <person name="Walter F."/>
            <person name="Albersmeier A."/>
            <person name="Kalinowski J."/>
            <person name="Ruckert C."/>
        </authorList>
    </citation>
    <scope>NUCLEOTIDE SEQUENCE [LARGE SCALE GENOMIC DNA]</scope>
    <source>
        <strain evidence="16 17">CGMCC 1.15358</strain>
    </source>
</reference>
<dbReference type="Gene3D" id="2.40.170.20">
    <property type="entry name" value="TonB-dependent receptor, beta-barrel domain"/>
    <property type="match status" value="1"/>
</dbReference>
<dbReference type="AlphaFoldDB" id="A0A916YBP3"/>
<protein>
    <submittedName>
        <fullName evidence="16">TonB-dependent receptor</fullName>
    </submittedName>
</protein>
<keyword evidence="5 11" id="KW-0812">Transmembrane</keyword>
<evidence type="ECO:0000256" key="3">
    <source>
        <dbReference type="ARBA" id="ARBA00022452"/>
    </source>
</evidence>
<dbReference type="Pfam" id="PF00593">
    <property type="entry name" value="TonB_dep_Rec_b-barrel"/>
    <property type="match status" value="1"/>
</dbReference>
<dbReference type="CDD" id="cd01347">
    <property type="entry name" value="ligand_gated_channel"/>
    <property type="match status" value="1"/>
</dbReference>
<dbReference type="InterPro" id="IPR039426">
    <property type="entry name" value="TonB-dep_rcpt-like"/>
</dbReference>
<dbReference type="EMBL" id="BMIO01000003">
    <property type="protein sequence ID" value="GGD39046.1"/>
    <property type="molecule type" value="Genomic_DNA"/>
</dbReference>
<feature type="domain" description="TonB-dependent receptor-like beta-barrel" evidence="14">
    <location>
        <begin position="280"/>
        <end position="708"/>
    </location>
</feature>
<dbReference type="RefSeq" id="WP_066763190.1">
    <property type="nucleotide sequence ID" value="NZ_BMIO01000003.1"/>
</dbReference>
<evidence type="ECO:0000256" key="12">
    <source>
        <dbReference type="RuleBase" id="RU003357"/>
    </source>
</evidence>
<keyword evidence="16" id="KW-0675">Receptor</keyword>
<evidence type="ECO:0000256" key="5">
    <source>
        <dbReference type="ARBA" id="ARBA00022692"/>
    </source>
</evidence>